<evidence type="ECO:0000313" key="2">
    <source>
        <dbReference type="Proteomes" id="UP000265520"/>
    </source>
</evidence>
<name>A0A392U998_9FABA</name>
<dbReference type="EMBL" id="LXQA010747559">
    <property type="protein sequence ID" value="MCI69020.1"/>
    <property type="molecule type" value="Genomic_DNA"/>
</dbReference>
<reference evidence="1 2" key="1">
    <citation type="journal article" date="2018" name="Front. Plant Sci.">
        <title>Red Clover (Trifolium pratense) and Zigzag Clover (T. medium) - A Picture of Genomic Similarities and Differences.</title>
        <authorList>
            <person name="Dluhosova J."/>
            <person name="Istvanek J."/>
            <person name="Nedelnik J."/>
            <person name="Repkova J."/>
        </authorList>
    </citation>
    <scope>NUCLEOTIDE SEQUENCE [LARGE SCALE GENOMIC DNA]</scope>
    <source>
        <strain evidence="2">cv. 10/8</strain>
        <tissue evidence="1">Leaf</tissue>
    </source>
</reference>
<proteinExistence type="predicted"/>
<comment type="caution">
    <text evidence="1">The sequence shown here is derived from an EMBL/GenBank/DDBJ whole genome shotgun (WGS) entry which is preliminary data.</text>
</comment>
<evidence type="ECO:0000313" key="1">
    <source>
        <dbReference type="EMBL" id="MCI69020.1"/>
    </source>
</evidence>
<dbReference type="AlphaFoldDB" id="A0A392U998"/>
<keyword evidence="2" id="KW-1185">Reference proteome</keyword>
<organism evidence="1 2">
    <name type="scientific">Trifolium medium</name>
    <dbReference type="NCBI Taxonomy" id="97028"/>
    <lineage>
        <taxon>Eukaryota</taxon>
        <taxon>Viridiplantae</taxon>
        <taxon>Streptophyta</taxon>
        <taxon>Embryophyta</taxon>
        <taxon>Tracheophyta</taxon>
        <taxon>Spermatophyta</taxon>
        <taxon>Magnoliopsida</taxon>
        <taxon>eudicotyledons</taxon>
        <taxon>Gunneridae</taxon>
        <taxon>Pentapetalae</taxon>
        <taxon>rosids</taxon>
        <taxon>fabids</taxon>
        <taxon>Fabales</taxon>
        <taxon>Fabaceae</taxon>
        <taxon>Papilionoideae</taxon>
        <taxon>50 kb inversion clade</taxon>
        <taxon>NPAAA clade</taxon>
        <taxon>Hologalegina</taxon>
        <taxon>IRL clade</taxon>
        <taxon>Trifolieae</taxon>
        <taxon>Trifolium</taxon>
    </lineage>
</organism>
<dbReference type="Proteomes" id="UP000265520">
    <property type="component" value="Unassembled WGS sequence"/>
</dbReference>
<accession>A0A392U998</accession>
<protein>
    <submittedName>
        <fullName evidence="1">Uncharacterized protein</fullName>
    </submittedName>
</protein>
<feature type="non-terminal residue" evidence="1">
    <location>
        <position position="1"/>
    </location>
</feature>
<sequence>GKDPLETFLDVIIRVAEQSYALKTWACFSIDLTLRKTYIIDKDPLEIFLDIIIRVATQIHNFKT</sequence>